<dbReference type="InterPro" id="IPR007320">
    <property type="entry name" value="PDCD2_C"/>
</dbReference>
<gene>
    <name evidence="3" type="ORF">PPL_08984</name>
</gene>
<dbReference type="EMBL" id="ADBJ01000038">
    <property type="protein sequence ID" value="EFA78333.1"/>
    <property type="molecule type" value="Genomic_DNA"/>
</dbReference>
<dbReference type="FunCoup" id="D3BKA3">
    <property type="interactions" value="30"/>
</dbReference>
<sequence length="382" mass="44552">MAFLMQVYAPLDSLPDYERSYYVFVCTKYITKTSYLTFWKVIRTMIKVNNEIKSENNNNNTLSNDEKNNNNEAEVNENKEIEEEEEEEEKEISEEQAEDEDDSWGDDDEDDDDDNGDEDDNWGAEGADDWGIGESTSTKKKESSKTSTTTTTTTTGPSKGQEKSLEELIQERNKQLHEDQMKKKDLLKEQKLQQQQTQNQQQQQQQESINKDDSEPAGFTFENDKSNQYEEYYLYIDTEVLKKETTSKKSSKLHYVDDPAEGDEWSGETYEYVKDRIFSKFIKRISHNPNQVVRYSFKGEALYMSEAGKKLVSAFYPCQKCRSQKVFEFQVLSTIITQVYHVTSSDLDFSNIFIYTCPNHCHENTHNDVIYVEELVLLEKSI</sequence>
<evidence type="ECO:0000256" key="1">
    <source>
        <dbReference type="SAM" id="MobiDB-lite"/>
    </source>
</evidence>
<dbReference type="GeneID" id="31364460"/>
<dbReference type="PANTHER" id="PTHR46421">
    <property type="entry name" value="PROGRAMMED CELL DEATH PROTEIN 2-LIKE"/>
    <property type="match status" value="1"/>
</dbReference>
<keyword evidence="4" id="KW-1185">Reference proteome</keyword>
<feature type="compositionally biased region" description="Low complexity" evidence="1">
    <location>
        <begin position="145"/>
        <end position="155"/>
    </location>
</feature>
<organism evidence="3 4">
    <name type="scientific">Heterostelium pallidum (strain ATCC 26659 / Pp 5 / PN500)</name>
    <name type="common">Cellular slime mold</name>
    <name type="synonym">Polysphondylium pallidum</name>
    <dbReference type="NCBI Taxonomy" id="670386"/>
    <lineage>
        <taxon>Eukaryota</taxon>
        <taxon>Amoebozoa</taxon>
        <taxon>Evosea</taxon>
        <taxon>Eumycetozoa</taxon>
        <taxon>Dictyostelia</taxon>
        <taxon>Acytosteliales</taxon>
        <taxon>Acytosteliaceae</taxon>
        <taxon>Heterostelium</taxon>
    </lineage>
</organism>
<dbReference type="PANTHER" id="PTHR46421:SF1">
    <property type="entry name" value="PROGRAMMED CELL DEATH PROTEIN 2-LIKE"/>
    <property type="match status" value="1"/>
</dbReference>
<protein>
    <recommendedName>
        <fullName evidence="2">Programmed cell death protein 2 C-terminal domain-containing protein</fullName>
    </recommendedName>
</protein>
<proteinExistence type="predicted"/>
<accession>D3BKA3</accession>
<feature type="compositionally biased region" description="Low complexity" evidence="1">
    <location>
        <begin position="192"/>
        <end position="206"/>
    </location>
</feature>
<dbReference type="OMA" id="CGDQVKC"/>
<dbReference type="STRING" id="670386.D3BKA3"/>
<evidence type="ECO:0000313" key="3">
    <source>
        <dbReference type="EMBL" id="EFA78333.1"/>
    </source>
</evidence>
<dbReference type="Proteomes" id="UP000001396">
    <property type="component" value="Unassembled WGS sequence"/>
</dbReference>
<dbReference type="InterPro" id="IPR052815">
    <property type="entry name" value="PDCD2-like_regulator"/>
</dbReference>
<feature type="compositionally biased region" description="Basic and acidic residues" evidence="1">
    <location>
        <begin position="160"/>
        <end position="191"/>
    </location>
</feature>
<dbReference type="AlphaFoldDB" id="D3BKA3"/>
<feature type="compositionally biased region" description="Low complexity" evidence="1">
    <location>
        <begin position="54"/>
        <end position="63"/>
    </location>
</feature>
<reference evidence="3 4" key="1">
    <citation type="journal article" date="2011" name="Genome Res.">
        <title>Phylogeny-wide analysis of social amoeba genomes highlights ancient origins for complex intercellular communication.</title>
        <authorList>
            <person name="Heidel A.J."/>
            <person name="Lawal H.M."/>
            <person name="Felder M."/>
            <person name="Schilde C."/>
            <person name="Helps N.R."/>
            <person name="Tunggal B."/>
            <person name="Rivero F."/>
            <person name="John U."/>
            <person name="Schleicher M."/>
            <person name="Eichinger L."/>
            <person name="Platzer M."/>
            <person name="Noegel A.A."/>
            <person name="Schaap P."/>
            <person name="Gloeckner G."/>
        </authorList>
    </citation>
    <scope>NUCLEOTIDE SEQUENCE [LARGE SCALE GENOMIC DNA]</scope>
    <source>
        <strain evidence="4">ATCC 26659 / Pp 5 / PN500</strain>
    </source>
</reference>
<feature type="region of interest" description="Disordered" evidence="1">
    <location>
        <begin position="54"/>
        <end position="223"/>
    </location>
</feature>
<dbReference type="InParanoid" id="D3BKA3"/>
<dbReference type="GO" id="GO:0005737">
    <property type="term" value="C:cytoplasm"/>
    <property type="evidence" value="ECO:0007669"/>
    <property type="project" value="InterPro"/>
</dbReference>
<feature type="domain" description="Programmed cell death protein 2 C-terminal" evidence="2">
    <location>
        <begin position="275"/>
        <end position="378"/>
    </location>
</feature>
<feature type="compositionally biased region" description="Acidic residues" evidence="1">
    <location>
        <begin position="80"/>
        <end position="128"/>
    </location>
</feature>
<dbReference type="RefSeq" id="XP_020430458.1">
    <property type="nucleotide sequence ID" value="XM_020579783.1"/>
</dbReference>
<dbReference type="Pfam" id="PF04194">
    <property type="entry name" value="PDCD2_C"/>
    <property type="match status" value="1"/>
</dbReference>
<comment type="caution">
    <text evidence="3">The sequence shown here is derived from an EMBL/GenBank/DDBJ whole genome shotgun (WGS) entry which is preliminary data.</text>
</comment>
<evidence type="ECO:0000313" key="4">
    <source>
        <dbReference type="Proteomes" id="UP000001396"/>
    </source>
</evidence>
<evidence type="ECO:0000259" key="2">
    <source>
        <dbReference type="Pfam" id="PF04194"/>
    </source>
</evidence>
<name>D3BKA3_HETP5</name>